<protein>
    <submittedName>
        <fullName evidence="1">Uncharacterized protein</fullName>
    </submittedName>
</protein>
<name>A0A165PJK3_9AGAM</name>
<accession>A0A165PJK3</accession>
<proteinExistence type="predicted"/>
<reference evidence="1 2" key="1">
    <citation type="journal article" date="2016" name="Mol. Biol. Evol.">
        <title>Comparative Genomics of Early-Diverging Mushroom-Forming Fungi Provides Insights into the Origins of Lignocellulose Decay Capabilities.</title>
        <authorList>
            <person name="Nagy L.G."/>
            <person name="Riley R."/>
            <person name="Tritt A."/>
            <person name="Adam C."/>
            <person name="Daum C."/>
            <person name="Floudas D."/>
            <person name="Sun H."/>
            <person name="Yadav J.S."/>
            <person name="Pangilinan J."/>
            <person name="Larsson K.H."/>
            <person name="Matsuura K."/>
            <person name="Barry K."/>
            <person name="Labutti K."/>
            <person name="Kuo R."/>
            <person name="Ohm R.A."/>
            <person name="Bhattacharya S.S."/>
            <person name="Shirouzu T."/>
            <person name="Yoshinaga Y."/>
            <person name="Martin F.M."/>
            <person name="Grigoriev I.V."/>
            <person name="Hibbett D.S."/>
        </authorList>
    </citation>
    <scope>NUCLEOTIDE SEQUENCE [LARGE SCALE GENOMIC DNA]</scope>
    <source>
        <strain evidence="1 2">HHB14362 ss-1</strain>
    </source>
</reference>
<dbReference type="InParanoid" id="A0A165PJK3"/>
<gene>
    <name evidence="1" type="ORF">NEOLEDRAFT_1139745</name>
</gene>
<keyword evidence="2" id="KW-1185">Reference proteome</keyword>
<dbReference type="EMBL" id="KV425610">
    <property type="protein sequence ID" value="KZT21130.1"/>
    <property type="molecule type" value="Genomic_DNA"/>
</dbReference>
<dbReference type="AlphaFoldDB" id="A0A165PJK3"/>
<evidence type="ECO:0000313" key="2">
    <source>
        <dbReference type="Proteomes" id="UP000076761"/>
    </source>
</evidence>
<sequence length="60" mass="6561">MQHLQPSCAYICLCSVHLLIASDLGASFTDSLRHGYFLAVAYSLDYSAYSPDVPAGMVQY</sequence>
<dbReference type="Proteomes" id="UP000076761">
    <property type="component" value="Unassembled WGS sequence"/>
</dbReference>
<evidence type="ECO:0000313" key="1">
    <source>
        <dbReference type="EMBL" id="KZT21130.1"/>
    </source>
</evidence>
<organism evidence="1 2">
    <name type="scientific">Neolentinus lepideus HHB14362 ss-1</name>
    <dbReference type="NCBI Taxonomy" id="1314782"/>
    <lineage>
        <taxon>Eukaryota</taxon>
        <taxon>Fungi</taxon>
        <taxon>Dikarya</taxon>
        <taxon>Basidiomycota</taxon>
        <taxon>Agaricomycotina</taxon>
        <taxon>Agaricomycetes</taxon>
        <taxon>Gloeophyllales</taxon>
        <taxon>Gloeophyllaceae</taxon>
        <taxon>Neolentinus</taxon>
    </lineage>
</organism>